<evidence type="ECO:0000313" key="3">
    <source>
        <dbReference type="Proteomes" id="UP001500454"/>
    </source>
</evidence>
<feature type="signal peptide" evidence="1">
    <location>
        <begin position="1"/>
        <end position="20"/>
    </location>
</feature>
<keyword evidence="3" id="KW-1185">Reference proteome</keyword>
<comment type="caution">
    <text evidence="2">The sequence shown here is derived from an EMBL/GenBank/DDBJ whole genome shotgun (WGS) entry which is preliminary data.</text>
</comment>
<name>A0ABP8J5L7_9BACT</name>
<dbReference type="RefSeq" id="WP_345225351.1">
    <property type="nucleotide sequence ID" value="NZ_BAABHA010000010.1"/>
</dbReference>
<protein>
    <recommendedName>
        <fullName evidence="4">DUF3386 family protein</fullName>
    </recommendedName>
</protein>
<dbReference type="EMBL" id="BAABHA010000010">
    <property type="protein sequence ID" value="GAA4385457.1"/>
    <property type="molecule type" value="Genomic_DNA"/>
</dbReference>
<evidence type="ECO:0008006" key="4">
    <source>
        <dbReference type="Google" id="ProtNLM"/>
    </source>
</evidence>
<evidence type="ECO:0000256" key="1">
    <source>
        <dbReference type="SAM" id="SignalP"/>
    </source>
</evidence>
<accession>A0ABP8J5L7</accession>
<reference evidence="3" key="1">
    <citation type="journal article" date="2019" name="Int. J. Syst. Evol. Microbiol.">
        <title>The Global Catalogue of Microorganisms (GCM) 10K type strain sequencing project: providing services to taxonomists for standard genome sequencing and annotation.</title>
        <authorList>
            <consortium name="The Broad Institute Genomics Platform"/>
            <consortium name="The Broad Institute Genome Sequencing Center for Infectious Disease"/>
            <person name="Wu L."/>
            <person name="Ma J."/>
        </authorList>
    </citation>
    <scope>NUCLEOTIDE SEQUENCE [LARGE SCALE GENOMIC DNA]</scope>
    <source>
        <strain evidence="3">JCM 17924</strain>
    </source>
</reference>
<sequence length="186" mass="20915">MKKFFTLFALVALTATATFAQSFPGAERKRHFRPQKDEESPYVLNVTKNTDEDSQANGTVTRVAYQPKDLLLTIVNEQRKMNSWADSTYQRKLAAVPEGGALQVTMYRVGAKNADPSLLTVTARTKDGKEVFSQQLTPGAGRFWNRDQYMSQRTIPFVNVAPGEPLEVTITDATLKQKFEYIITTK</sequence>
<feature type="chain" id="PRO_5045711187" description="DUF3386 family protein" evidence="1">
    <location>
        <begin position="21"/>
        <end position="186"/>
    </location>
</feature>
<dbReference type="Proteomes" id="UP001500454">
    <property type="component" value="Unassembled WGS sequence"/>
</dbReference>
<organism evidence="2 3">
    <name type="scientific">Hymenobacter koreensis</name>
    <dbReference type="NCBI Taxonomy" id="1084523"/>
    <lineage>
        <taxon>Bacteria</taxon>
        <taxon>Pseudomonadati</taxon>
        <taxon>Bacteroidota</taxon>
        <taxon>Cytophagia</taxon>
        <taxon>Cytophagales</taxon>
        <taxon>Hymenobacteraceae</taxon>
        <taxon>Hymenobacter</taxon>
    </lineage>
</organism>
<evidence type="ECO:0000313" key="2">
    <source>
        <dbReference type="EMBL" id="GAA4385457.1"/>
    </source>
</evidence>
<keyword evidence="1" id="KW-0732">Signal</keyword>
<gene>
    <name evidence="2" type="ORF">GCM10023186_28830</name>
</gene>
<proteinExistence type="predicted"/>